<evidence type="ECO:0000313" key="3">
    <source>
        <dbReference type="EMBL" id="CAH9072256.1"/>
    </source>
</evidence>
<gene>
    <name evidence="3" type="ORF">CEURO_LOCUS4264</name>
</gene>
<feature type="compositionally biased region" description="Pro residues" evidence="1">
    <location>
        <begin position="134"/>
        <end position="144"/>
    </location>
</feature>
<dbReference type="EMBL" id="CAMAPE010000008">
    <property type="protein sequence ID" value="CAH9072256.1"/>
    <property type="molecule type" value="Genomic_DNA"/>
</dbReference>
<comment type="caution">
    <text evidence="3">The sequence shown here is derived from an EMBL/GenBank/DDBJ whole genome shotgun (WGS) entry which is preliminary data.</text>
</comment>
<accession>A0A9P0YQW2</accession>
<dbReference type="InterPro" id="IPR021109">
    <property type="entry name" value="Peptidase_aspartic_dom_sf"/>
</dbReference>
<dbReference type="Gene3D" id="2.40.70.10">
    <property type="entry name" value="Acid Proteases"/>
    <property type="match status" value="1"/>
</dbReference>
<evidence type="ECO:0000313" key="4">
    <source>
        <dbReference type="Proteomes" id="UP001152484"/>
    </source>
</evidence>
<keyword evidence="4" id="KW-1185">Reference proteome</keyword>
<dbReference type="SUPFAM" id="SSF50630">
    <property type="entry name" value="Acid proteases"/>
    <property type="match status" value="1"/>
</dbReference>
<feature type="domain" description="Ty3 transposon capsid-like protein" evidence="2">
    <location>
        <begin position="3"/>
        <end position="118"/>
    </location>
</feature>
<evidence type="ECO:0000256" key="1">
    <source>
        <dbReference type="SAM" id="MobiDB-lite"/>
    </source>
</evidence>
<dbReference type="OrthoDB" id="1306062at2759"/>
<feature type="region of interest" description="Disordered" evidence="1">
    <location>
        <begin position="126"/>
        <end position="163"/>
    </location>
</feature>
<evidence type="ECO:0000259" key="2">
    <source>
        <dbReference type="Pfam" id="PF19259"/>
    </source>
</evidence>
<reference evidence="3" key="1">
    <citation type="submission" date="2022-07" db="EMBL/GenBank/DDBJ databases">
        <authorList>
            <person name="Macas J."/>
            <person name="Novak P."/>
            <person name="Neumann P."/>
        </authorList>
    </citation>
    <scope>NUCLEOTIDE SEQUENCE</scope>
</reference>
<dbReference type="InterPro" id="IPR045358">
    <property type="entry name" value="Ty3_capsid"/>
</dbReference>
<sequence length="390" mass="44267">MVEGEASEWFHWMKTNRLLGSWSNFLDQVKLRFDATLSEDFIGRLSKARQLTTVAAYRAEYEKLLNKVSSVPETVLISMFVAGLKSTLRREVYRAKPHTLIEAFSLASEFEAQQGELQAEFHVNTSKGNQKSHYPPPPITPPPVASSSSTPPIQALHPPKHQSYPLPIKRLSLAERQAKLDKGECFMCDQKWSRNHKCSSQFLFLMGTDDEQADARIFTFDHSDDHTLSGDISSLNSMAGPGTQRSLWLKGELSGMVLNILIDGDSTQNFIRPSVAERSQLRLTEVQPFRVYIGNGDSLRFTYCCKQITLTLQGHQFVVDLYVLPIQGPDVVLGVQWLQELGKVTHDYSKLTMECYWHKKPIFLRGEPSAQPKQIGYNHLQAFFFQIRSP</sequence>
<dbReference type="Proteomes" id="UP001152484">
    <property type="component" value="Unassembled WGS sequence"/>
</dbReference>
<dbReference type="Pfam" id="PF08284">
    <property type="entry name" value="RVP_2"/>
    <property type="match status" value="1"/>
</dbReference>
<dbReference type="CDD" id="cd00303">
    <property type="entry name" value="retropepsin_like"/>
    <property type="match status" value="1"/>
</dbReference>
<dbReference type="Pfam" id="PF19259">
    <property type="entry name" value="Ty3_capsid"/>
    <property type="match status" value="1"/>
</dbReference>
<organism evidence="3 4">
    <name type="scientific">Cuscuta europaea</name>
    <name type="common">European dodder</name>
    <dbReference type="NCBI Taxonomy" id="41803"/>
    <lineage>
        <taxon>Eukaryota</taxon>
        <taxon>Viridiplantae</taxon>
        <taxon>Streptophyta</taxon>
        <taxon>Embryophyta</taxon>
        <taxon>Tracheophyta</taxon>
        <taxon>Spermatophyta</taxon>
        <taxon>Magnoliopsida</taxon>
        <taxon>eudicotyledons</taxon>
        <taxon>Gunneridae</taxon>
        <taxon>Pentapetalae</taxon>
        <taxon>asterids</taxon>
        <taxon>lamiids</taxon>
        <taxon>Solanales</taxon>
        <taxon>Convolvulaceae</taxon>
        <taxon>Cuscuteae</taxon>
        <taxon>Cuscuta</taxon>
        <taxon>Cuscuta subgen. Cuscuta</taxon>
    </lineage>
</organism>
<protein>
    <recommendedName>
        <fullName evidence="2">Ty3 transposon capsid-like protein domain-containing protein</fullName>
    </recommendedName>
</protein>
<proteinExistence type="predicted"/>
<name>A0A9P0YQW2_CUSEU</name>
<dbReference type="AlphaFoldDB" id="A0A9P0YQW2"/>